<feature type="compositionally biased region" description="Basic and acidic residues" evidence="1">
    <location>
        <begin position="85"/>
        <end position="102"/>
    </location>
</feature>
<comment type="caution">
    <text evidence="3">The sequence shown here is derived from an EMBL/GenBank/DDBJ whole genome shotgun (WGS) entry which is preliminary data.</text>
</comment>
<dbReference type="STRING" id="1792845.BC343_19585"/>
<evidence type="ECO:0000313" key="4">
    <source>
        <dbReference type="Proteomes" id="UP000189739"/>
    </source>
</evidence>
<name>A0A1S9P6U9_9SPHI</name>
<dbReference type="Pfam" id="PF12508">
    <property type="entry name" value="Transposon_TraM"/>
    <property type="match status" value="1"/>
</dbReference>
<proteinExistence type="predicted"/>
<dbReference type="Proteomes" id="UP000189739">
    <property type="component" value="Unassembled WGS sequence"/>
</dbReference>
<gene>
    <name evidence="3" type="ORF">BC343_19585</name>
</gene>
<evidence type="ECO:0000256" key="1">
    <source>
        <dbReference type="SAM" id="MobiDB-lite"/>
    </source>
</evidence>
<dbReference type="EMBL" id="MBTF01000039">
    <property type="protein sequence ID" value="OOQ56682.1"/>
    <property type="molecule type" value="Genomic_DNA"/>
</dbReference>
<reference evidence="3 4" key="1">
    <citation type="submission" date="2016-07" db="EMBL/GenBank/DDBJ databases">
        <title>Genomic analysis of zinc-resistant bacterium Mucilaginibacter pedocola TBZ30.</title>
        <authorList>
            <person name="Huang J."/>
            <person name="Tang J."/>
        </authorList>
    </citation>
    <scope>NUCLEOTIDE SEQUENCE [LARGE SCALE GENOMIC DNA]</scope>
    <source>
        <strain evidence="3 4">TBZ30</strain>
    </source>
</reference>
<evidence type="ECO:0000259" key="2">
    <source>
        <dbReference type="Pfam" id="PF12508"/>
    </source>
</evidence>
<organism evidence="3 4">
    <name type="scientific">Mucilaginibacter pedocola</name>
    <dbReference type="NCBI Taxonomy" id="1792845"/>
    <lineage>
        <taxon>Bacteria</taxon>
        <taxon>Pseudomonadati</taxon>
        <taxon>Bacteroidota</taxon>
        <taxon>Sphingobacteriia</taxon>
        <taxon>Sphingobacteriales</taxon>
        <taxon>Sphingobacteriaceae</taxon>
        <taxon>Mucilaginibacter</taxon>
    </lineage>
</organism>
<sequence length="298" mass="31566">MAKGLDTDLPEAQFREKEGGKLAVYQAAQRDSSGDGVSPDFLRSLGMKKDTTAGLAANPGADEQALLIQQKLAALQRQLGNPVPEAERPYYSEPAPNRRTERTSPPNVQAEDPELRQLDKMLDKIQAIQNPAAAVPQEKPKSEPANPFRAIRAAIDGKQKVADGAAVKLKLTDTATIKGQLFGAGQALYGVGQVANQRLLITVRNIRVGDNIIPVDLTVFGTDGMPGIPAPEAELGGAVSNGADNAIQSMQVMTMDQSLGAQAAAGGINAAKGLFSKKIKKIRVKLSDDQAVLLKLNN</sequence>
<dbReference type="InterPro" id="IPR055407">
    <property type="entry name" value="TraM_C"/>
</dbReference>
<keyword evidence="4" id="KW-1185">Reference proteome</keyword>
<feature type="region of interest" description="Disordered" evidence="1">
    <location>
        <begin position="80"/>
        <end position="112"/>
    </location>
</feature>
<evidence type="ECO:0000313" key="3">
    <source>
        <dbReference type="EMBL" id="OOQ56682.1"/>
    </source>
</evidence>
<protein>
    <recommendedName>
        <fullName evidence="2">Conjugative transposon TraM C-terminal domain-containing protein</fullName>
    </recommendedName>
</protein>
<accession>A0A1S9P6U9</accession>
<feature type="domain" description="Conjugative transposon TraM C-terminal" evidence="2">
    <location>
        <begin position="151"/>
        <end position="295"/>
    </location>
</feature>
<dbReference type="AlphaFoldDB" id="A0A1S9P6U9"/>